<dbReference type="PANTHER" id="PTHR30250">
    <property type="entry name" value="PST FAMILY PREDICTED COLANIC ACID TRANSPORTER"/>
    <property type="match status" value="1"/>
</dbReference>
<keyword evidence="3 6" id="KW-0812">Transmembrane</keyword>
<dbReference type="KEGG" id="vck:PG915_02125"/>
<dbReference type="Pfam" id="PF01943">
    <property type="entry name" value="Polysacc_synt"/>
    <property type="match status" value="1"/>
</dbReference>
<name>A0AAU8BIC4_9VIBR</name>
<dbReference type="RefSeq" id="WP_353497682.1">
    <property type="nucleotide sequence ID" value="NZ_CP115920.1"/>
</dbReference>
<dbReference type="GO" id="GO:0005886">
    <property type="term" value="C:plasma membrane"/>
    <property type="evidence" value="ECO:0007669"/>
    <property type="project" value="UniProtKB-SubCell"/>
</dbReference>
<evidence type="ECO:0000313" key="7">
    <source>
        <dbReference type="EMBL" id="XCD16399.1"/>
    </source>
</evidence>
<proteinExistence type="predicted"/>
<evidence type="ECO:0000256" key="1">
    <source>
        <dbReference type="ARBA" id="ARBA00004651"/>
    </source>
</evidence>
<sequence>MSTVGVQLLGKLLIAGGGVLLARLLGPEDYGSYSYILSIITIATLPVVAGMPNLIIRELSIYQQNKMWGLVVGLISWCRCYAMLMSAFAALFVFFAYVLGFIVDVNLNVLLIALVLVPFRAFLSQQCAFLNAFQRPALAKVPEQIINPTLSMIFILLFAYYSSVTLETVFISVVLSTILSQVIGVILSRNNLEVVRGNLNPEWKMRIWVKSLVPFALIAFVYTLNSEVATVFLGSFSSHQEVGYFKVAIQAVAIISIGLSSVNSVIMPKIARSYNIRDISQAQATIRSGVRYSVLLSMFIVFAYVFYGRHLIDFLFGVEYSGVYEILIILTFYQVIDVLLGPVGLVLNMTGNEGKALSRLLVVFAVNVALLFLLVPLYGAAGAAYAMLFSLVLLKVLMCFAVYQSTGLKTYIH</sequence>
<dbReference type="PANTHER" id="PTHR30250:SF11">
    <property type="entry name" value="O-ANTIGEN TRANSPORTER-RELATED"/>
    <property type="match status" value="1"/>
</dbReference>
<feature type="transmembrane region" description="Helical" evidence="6">
    <location>
        <begin position="32"/>
        <end position="56"/>
    </location>
</feature>
<keyword evidence="5 6" id="KW-0472">Membrane</keyword>
<feature type="transmembrane region" description="Helical" evidence="6">
    <location>
        <begin position="327"/>
        <end position="348"/>
    </location>
</feature>
<feature type="transmembrane region" description="Helical" evidence="6">
    <location>
        <begin position="105"/>
        <end position="123"/>
    </location>
</feature>
<reference evidence="7" key="1">
    <citation type="submission" date="2023-01" db="EMBL/GenBank/DDBJ databases">
        <title>Vibrio sp. CB1-14 genome sequencing.</title>
        <authorList>
            <person name="Otstavnykh N."/>
            <person name="Isaeva M."/>
            <person name="Meleshko D."/>
        </authorList>
    </citation>
    <scope>NUCLEOTIDE SEQUENCE</scope>
    <source>
        <strain evidence="7">CB1-14</strain>
    </source>
</reference>
<feature type="transmembrane region" description="Helical" evidence="6">
    <location>
        <begin position="289"/>
        <end position="307"/>
    </location>
</feature>
<evidence type="ECO:0000256" key="2">
    <source>
        <dbReference type="ARBA" id="ARBA00022475"/>
    </source>
</evidence>
<feature type="transmembrane region" description="Helical" evidence="6">
    <location>
        <begin position="68"/>
        <end position="99"/>
    </location>
</feature>
<feature type="transmembrane region" description="Helical" evidence="6">
    <location>
        <begin position="244"/>
        <end position="268"/>
    </location>
</feature>
<evidence type="ECO:0000256" key="5">
    <source>
        <dbReference type="ARBA" id="ARBA00023136"/>
    </source>
</evidence>
<feature type="transmembrane region" description="Helical" evidence="6">
    <location>
        <begin position="144"/>
        <end position="163"/>
    </location>
</feature>
<gene>
    <name evidence="7" type="ORF">PG915_02125</name>
</gene>
<feature type="transmembrane region" description="Helical" evidence="6">
    <location>
        <begin position="207"/>
        <end position="224"/>
    </location>
</feature>
<feature type="transmembrane region" description="Helical" evidence="6">
    <location>
        <begin position="360"/>
        <end position="378"/>
    </location>
</feature>
<evidence type="ECO:0000256" key="3">
    <source>
        <dbReference type="ARBA" id="ARBA00022692"/>
    </source>
</evidence>
<dbReference type="InterPro" id="IPR002797">
    <property type="entry name" value="Polysacc_synth"/>
</dbReference>
<evidence type="ECO:0000256" key="6">
    <source>
        <dbReference type="SAM" id="Phobius"/>
    </source>
</evidence>
<dbReference type="AlphaFoldDB" id="A0AAU8BIC4"/>
<feature type="transmembrane region" description="Helical" evidence="6">
    <location>
        <begin position="384"/>
        <end position="403"/>
    </location>
</feature>
<evidence type="ECO:0000256" key="4">
    <source>
        <dbReference type="ARBA" id="ARBA00022989"/>
    </source>
</evidence>
<comment type="subcellular location">
    <subcellularLocation>
        <location evidence="1">Cell membrane</location>
        <topology evidence="1">Multi-pass membrane protein</topology>
    </subcellularLocation>
</comment>
<dbReference type="InterPro" id="IPR050833">
    <property type="entry name" value="Poly_Biosynth_Transport"/>
</dbReference>
<keyword evidence="4 6" id="KW-1133">Transmembrane helix</keyword>
<accession>A0AAU8BIC4</accession>
<dbReference type="EMBL" id="CP115920">
    <property type="protein sequence ID" value="XCD16399.1"/>
    <property type="molecule type" value="Genomic_DNA"/>
</dbReference>
<keyword evidence="2" id="KW-1003">Cell membrane</keyword>
<feature type="transmembrane region" description="Helical" evidence="6">
    <location>
        <begin position="169"/>
        <end position="187"/>
    </location>
</feature>
<organism evidence="7">
    <name type="scientific">Vibrio chaetopteri</name>
    <dbReference type="NCBI Taxonomy" id="3016528"/>
    <lineage>
        <taxon>Bacteria</taxon>
        <taxon>Pseudomonadati</taxon>
        <taxon>Pseudomonadota</taxon>
        <taxon>Gammaproteobacteria</taxon>
        <taxon>Vibrionales</taxon>
        <taxon>Vibrionaceae</taxon>
        <taxon>Vibrio</taxon>
    </lineage>
</organism>
<protein>
    <submittedName>
        <fullName evidence="7">Oligosaccharide flippase family protein</fullName>
    </submittedName>
</protein>